<feature type="non-terminal residue" evidence="3">
    <location>
        <position position="319"/>
    </location>
</feature>
<name>A0A2R5EVL2_9BACL</name>
<evidence type="ECO:0000313" key="4">
    <source>
        <dbReference type="Proteomes" id="UP000245202"/>
    </source>
</evidence>
<keyword evidence="2" id="KW-0472">Membrane</keyword>
<feature type="coiled-coil region" evidence="1">
    <location>
        <begin position="171"/>
        <end position="268"/>
    </location>
</feature>
<evidence type="ECO:0000313" key="3">
    <source>
        <dbReference type="EMBL" id="GBG09699.1"/>
    </source>
</evidence>
<feature type="transmembrane region" description="Helical" evidence="2">
    <location>
        <begin position="21"/>
        <end position="43"/>
    </location>
</feature>
<evidence type="ECO:0000256" key="1">
    <source>
        <dbReference type="SAM" id="Coils"/>
    </source>
</evidence>
<reference evidence="3 4" key="1">
    <citation type="submission" date="2017-08" db="EMBL/GenBank/DDBJ databases">
        <title>Substantial Increase in Enzyme Production by Combined Drug-Resistance Mutations in Paenibacillus agaridevorans.</title>
        <authorList>
            <person name="Tanaka Y."/>
            <person name="Funane K."/>
            <person name="Hosaka T."/>
            <person name="Shiwa Y."/>
            <person name="Fujita N."/>
            <person name="Miyazaki T."/>
            <person name="Yoshikawa H."/>
            <person name="Murakami K."/>
            <person name="Kasahara K."/>
            <person name="Inaoka T."/>
            <person name="Hiraga Y."/>
            <person name="Ochi K."/>
        </authorList>
    </citation>
    <scope>NUCLEOTIDE SEQUENCE [LARGE SCALE GENOMIC DNA]</scope>
    <source>
        <strain evidence="3 4">T-3040</strain>
    </source>
</reference>
<feature type="transmembrane region" description="Helical" evidence="2">
    <location>
        <begin position="147"/>
        <end position="167"/>
    </location>
</feature>
<dbReference type="RefSeq" id="WP_181376763.1">
    <property type="nucleotide sequence ID" value="NZ_BDQX01000243.1"/>
</dbReference>
<dbReference type="AlphaFoldDB" id="A0A2R5EVL2"/>
<keyword evidence="1" id="KW-0175">Coiled coil</keyword>
<accession>A0A2R5EVL2</accession>
<sequence length="319" mass="35651">MNKDPLLHDLSKVKKRLTLFALTRMGLYGLLGGSLAGAIILAASRIWPLLHSRQMLLIVVGAGLVVGIGLGIWRRASVRDAARQMDRGEPQDAISTALEGLMPKEPGSVRSANEIIVRLQREEAEEAARRYTSDLRRTLPWPVWKRWRPLVFGALAAWLMIVLLLLLPNPLDDRAEALAESREAIRQMEKEREELEKKLEELELPDEEKEKLLKPLDELRKELKEPGVDSAKALKELEAAMKELELAAKEAQAAAQRLQAVADAMTEQRELKKIGEAMQARAAEALADAINELRSRLRELSPAEREALAEALERLAGQP</sequence>
<proteinExistence type="predicted"/>
<gene>
    <name evidence="3" type="ORF">PAT3040_04358</name>
</gene>
<dbReference type="Proteomes" id="UP000245202">
    <property type="component" value="Unassembled WGS sequence"/>
</dbReference>
<feature type="transmembrane region" description="Helical" evidence="2">
    <location>
        <begin position="55"/>
        <end position="73"/>
    </location>
</feature>
<evidence type="ECO:0000256" key="2">
    <source>
        <dbReference type="SAM" id="Phobius"/>
    </source>
</evidence>
<organism evidence="3 4">
    <name type="scientific">Paenibacillus agaridevorans</name>
    <dbReference type="NCBI Taxonomy" id="171404"/>
    <lineage>
        <taxon>Bacteria</taxon>
        <taxon>Bacillati</taxon>
        <taxon>Bacillota</taxon>
        <taxon>Bacilli</taxon>
        <taxon>Bacillales</taxon>
        <taxon>Paenibacillaceae</taxon>
        <taxon>Paenibacillus</taxon>
    </lineage>
</organism>
<keyword evidence="2" id="KW-0812">Transmembrane</keyword>
<comment type="caution">
    <text evidence="3">The sequence shown here is derived from an EMBL/GenBank/DDBJ whole genome shotgun (WGS) entry which is preliminary data.</text>
</comment>
<keyword evidence="4" id="KW-1185">Reference proteome</keyword>
<protein>
    <submittedName>
        <fullName evidence="3">Uncharacterized protein</fullName>
    </submittedName>
</protein>
<dbReference type="EMBL" id="BDQX01000243">
    <property type="protein sequence ID" value="GBG09699.1"/>
    <property type="molecule type" value="Genomic_DNA"/>
</dbReference>
<keyword evidence="2" id="KW-1133">Transmembrane helix</keyword>